<feature type="region of interest" description="Disordered" evidence="7">
    <location>
        <begin position="310"/>
        <end position="334"/>
    </location>
</feature>
<dbReference type="PANTHER" id="PTHR24287:SF18">
    <property type="entry name" value="CYTOCHROME P450 MONOOXYGENASE APDE-RELATED"/>
    <property type="match status" value="1"/>
</dbReference>
<evidence type="ECO:0000256" key="6">
    <source>
        <dbReference type="ARBA" id="ARBA00023033"/>
    </source>
</evidence>
<reference evidence="8 9" key="1">
    <citation type="submission" date="2013-03" db="EMBL/GenBank/DDBJ databases">
        <title>The Genome Sequence of Cladophialophora carrionii CBS 160.54.</title>
        <authorList>
            <consortium name="The Broad Institute Genomics Platform"/>
            <person name="Cuomo C."/>
            <person name="de Hoog S."/>
            <person name="Gorbushina A."/>
            <person name="Walker B."/>
            <person name="Young S.K."/>
            <person name="Zeng Q."/>
            <person name="Gargeya S."/>
            <person name="Fitzgerald M."/>
            <person name="Haas B."/>
            <person name="Abouelleil A."/>
            <person name="Allen A.W."/>
            <person name="Alvarado L."/>
            <person name="Arachchi H.M."/>
            <person name="Berlin A.M."/>
            <person name="Chapman S.B."/>
            <person name="Gainer-Dewar J."/>
            <person name="Goldberg J."/>
            <person name="Griggs A."/>
            <person name="Gujja S."/>
            <person name="Hansen M."/>
            <person name="Howarth C."/>
            <person name="Imamovic A."/>
            <person name="Ireland A."/>
            <person name="Larimer J."/>
            <person name="McCowan C."/>
            <person name="Murphy C."/>
            <person name="Pearson M."/>
            <person name="Poon T.W."/>
            <person name="Priest M."/>
            <person name="Roberts A."/>
            <person name="Saif S."/>
            <person name="Shea T."/>
            <person name="Sisk P."/>
            <person name="Sykes S."/>
            <person name="Wortman J."/>
            <person name="Nusbaum C."/>
            <person name="Birren B."/>
        </authorList>
    </citation>
    <scope>NUCLEOTIDE SEQUENCE [LARGE SCALE GENOMIC DNA]</scope>
    <source>
        <strain evidence="8 9">CBS 160.54</strain>
    </source>
</reference>
<protein>
    <recommendedName>
        <fullName evidence="10">Cytochrome P450 oxidoreductase</fullName>
    </recommendedName>
</protein>
<dbReference type="EMBL" id="KB822697">
    <property type="protein sequence ID" value="ETI27782.1"/>
    <property type="molecule type" value="Genomic_DNA"/>
</dbReference>
<keyword evidence="3" id="KW-0479">Metal-binding</keyword>
<evidence type="ECO:0000256" key="2">
    <source>
        <dbReference type="ARBA" id="ARBA00010617"/>
    </source>
</evidence>
<evidence type="ECO:0000313" key="8">
    <source>
        <dbReference type="EMBL" id="ETI27782.1"/>
    </source>
</evidence>
<dbReference type="Gene3D" id="1.10.630.10">
    <property type="entry name" value="Cytochrome P450"/>
    <property type="match status" value="1"/>
</dbReference>
<evidence type="ECO:0000256" key="5">
    <source>
        <dbReference type="ARBA" id="ARBA00023004"/>
    </source>
</evidence>
<dbReference type="VEuPathDB" id="FungiDB:G647_00231"/>
<evidence type="ECO:0000256" key="4">
    <source>
        <dbReference type="ARBA" id="ARBA00023002"/>
    </source>
</evidence>
<dbReference type="AlphaFoldDB" id="V9DP95"/>
<gene>
    <name evidence="8" type="ORF">G647_00231</name>
</gene>
<dbReference type="HOGENOM" id="CLU_858352_0_0_1"/>
<dbReference type="GO" id="GO:0004497">
    <property type="term" value="F:monooxygenase activity"/>
    <property type="evidence" value="ECO:0007669"/>
    <property type="project" value="UniProtKB-KW"/>
</dbReference>
<evidence type="ECO:0000256" key="7">
    <source>
        <dbReference type="SAM" id="MobiDB-lite"/>
    </source>
</evidence>
<dbReference type="GeneID" id="19978724"/>
<proteinExistence type="inferred from homology"/>
<dbReference type="InterPro" id="IPR047146">
    <property type="entry name" value="Cyt_P450_E_CYP52_fungi"/>
</dbReference>
<keyword evidence="4" id="KW-0560">Oxidoreductase</keyword>
<dbReference type="GO" id="GO:0005506">
    <property type="term" value="F:iron ion binding"/>
    <property type="evidence" value="ECO:0007669"/>
    <property type="project" value="InterPro"/>
</dbReference>
<dbReference type="OrthoDB" id="1470350at2759"/>
<dbReference type="InterPro" id="IPR001128">
    <property type="entry name" value="Cyt_P450"/>
</dbReference>
<accession>V9DP95</accession>
<dbReference type="RefSeq" id="XP_008721856.1">
    <property type="nucleotide sequence ID" value="XM_008723634.1"/>
</dbReference>
<organism evidence="8 9">
    <name type="scientific">Cladophialophora carrionii CBS 160.54</name>
    <dbReference type="NCBI Taxonomy" id="1279043"/>
    <lineage>
        <taxon>Eukaryota</taxon>
        <taxon>Fungi</taxon>
        <taxon>Dikarya</taxon>
        <taxon>Ascomycota</taxon>
        <taxon>Pezizomycotina</taxon>
        <taxon>Eurotiomycetes</taxon>
        <taxon>Chaetothyriomycetidae</taxon>
        <taxon>Chaetothyriales</taxon>
        <taxon>Herpotrichiellaceae</taxon>
        <taxon>Cladophialophora</taxon>
    </lineage>
</organism>
<dbReference type="SUPFAM" id="SSF48264">
    <property type="entry name" value="Cytochrome P450"/>
    <property type="match status" value="1"/>
</dbReference>
<evidence type="ECO:0008006" key="10">
    <source>
        <dbReference type="Google" id="ProtNLM"/>
    </source>
</evidence>
<dbReference type="Proteomes" id="UP000030678">
    <property type="component" value="Unassembled WGS sequence"/>
</dbReference>
<dbReference type="GO" id="GO:0020037">
    <property type="term" value="F:heme binding"/>
    <property type="evidence" value="ECO:0007669"/>
    <property type="project" value="InterPro"/>
</dbReference>
<evidence type="ECO:0000256" key="3">
    <source>
        <dbReference type="ARBA" id="ARBA00022723"/>
    </source>
</evidence>
<evidence type="ECO:0000313" key="9">
    <source>
        <dbReference type="Proteomes" id="UP000030678"/>
    </source>
</evidence>
<dbReference type="PRINTS" id="PR00463">
    <property type="entry name" value="EP450I"/>
</dbReference>
<evidence type="ECO:0000256" key="1">
    <source>
        <dbReference type="ARBA" id="ARBA00001971"/>
    </source>
</evidence>
<comment type="cofactor">
    <cofactor evidence="1">
        <name>heme</name>
        <dbReference type="ChEBI" id="CHEBI:30413"/>
    </cofactor>
</comment>
<dbReference type="Pfam" id="PF00067">
    <property type="entry name" value="p450"/>
    <property type="match status" value="1"/>
</dbReference>
<keyword evidence="5" id="KW-0408">Iron</keyword>
<sequence>MLQVEFTESPGMTFAAYMFGVVGCFTSDPRNIKAITETRFQDMRLAVRRPACYPFFGEGIFTQDGPAWRHSRELLRRQSARVQARDLETFTDQVENLISTFQHSKGVVDLQPAFFRFTLATTTTLLFGDSIETLSEAEHTEFAEPFDCATWVTAVRLPLAHLSFLYNTPSYQKSCRVVRRYADYFVEKAFEYAGLHGQGEAIKKYPFIFDLHTEYQNQSLVRDQLVNVLLAGRDTTACTMSWAIFHLFRHPEMLQRLRQEIQEVAGYEAVITRSHTRNMSYLNAVLNENESSECRFLEAKLIIAVSPQTLPTSPHEHQIHSQNDIAAERRRSRW</sequence>
<comment type="similarity">
    <text evidence="2">Belongs to the cytochrome P450 family.</text>
</comment>
<dbReference type="PANTHER" id="PTHR24287">
    <property type="entry name" value="P450, PUTATIVE (EUROFUNG)-RELATED"/>
    <property type="match status" value="1"/>
</dbReference>
<dbReference type="InterPro" id="IPR036396">
    <property type="entry name" value="Cyt_P450_sf"/>
</dbReference>
<dbReference type="GO" id="GO:0016705">
    <property type="term" value="F:oxidoreductase activity, acting on paired donors, with incorporation or reduction of molecular oxygen"/>
    <property type="evidence" value="ECO:0007669"/>
    <property type="project" value="InterPro"/>
</dbReference>
<name>V9DP95_9EURO</name>
<keyword evidence="6" id="KW-0503">Monooxygenase</keyword>
<dbReference type="InterPro" id="IPR002401">
    <property type="entry name" value="Cyt_P450_E_grp-I"/>
</dbReference>